<dbReference type="Proteomes" id="UP000316012">
    <property type="component" value="Unassembled WGS sequence"/>
</dbReference>
<protein>
    <submittedName>
        <fullName evidence="2">Uncharacterized protein</fullName>
    </submittedName>
</protein>
<sequence length="122" mass="13097">MKKFVKFKVFLAAVLLVSIFSSTRTAFADEYFAKDNQTTVSFTLSNVQNNIWSENALNSVKATSYYKSINSGINGNGINAFRGTGGGVGGAGLGILAFSSHSKNACKLTHDKHTKRRPGGNE</sequence>
<dbReference type="EMBL" id="SRMD01000074">
    <property type="protein sequence ID" value="TQW15450.1"/>
    <property type="molecule type" value="Genomic_DNA"/>
</dbReference>
<dbReference type="RefSeq" id="WP_035435218.1">
    <property type="nucleotide sequence ID" value="NZ_CAZZQE010000001.1"/>
</dbReference>
<evidence type="ECO:0000256" key="1">
    <source>
        <dbReference type="SAM" id="SignalP"/>
    </source>
</evidence>
<keyword evidence="1" id="KW-0732">Signal</keyword>
<proteinExistence type="predicted"/>
<gene>
    <name evidence="2" type="ORF">FIPPAONL_00956</name>
</gene>
<keyword evidence="3" id="KW-1185">Reference proteome</keyword>
<feature type="signal peptide" evidence="1">
    <location>
        <begin position="1"/>
        <end position="28"/>
    </location>
</feature>
<evidence type="ECO:0000313" key="3">
    <source>
        <dbReference type="Proteomes" id="UP000316012"/>
    </source>
</evidence>
<evidence type="ECO:0000313" key="2">
    <source>
        <dbReference type="EMBL" id="TQW15450.1"/>
    </source>
</evidence>
<comment type="caution">
    <text evidence="2">The sequence shown here is derived from an EMBL/GenBank/DDBJ whole genome shotgun (WGS) entry which is preliminary data.</text>
</comment>
<organism evidence="2 3">
    <name type="scientific">Lactobacillus gasseri</name>
    <dbReference type="NCBI Taxonomy" id="1596"/>
    <lineage>
        <taxon>Bacteria</taxon>
        <taxon>Bacillati</taxon>
        <taxon>Bacillota</taxon>
        <taxon>Bacilli</taxon>
        <taxon>Lactobacillales</taxon>
        <taxon>Lactobacillaceae</taxon>
        <taxon>Lactobacillus</taxon>
    </lineage>
</organism>
<feature type="chain" id="PRO_5047311393" evidence="1">
    <location>
        <begin position="29"/>
        <end position="122"/>
    </location>
</feature>
<reference evidence="2 3" key="1">
    <citation type="submission" date="2019-04" db="EMBL/GenBank/DDBJ databases">
        <title>Lactobacillus gasseri 7171 assembly.</title>
        <authorList>
            <person name="Joris B.R."/>
            <person name="Giguere D."/>
        </authorList>
    </citation>
    <scope>NUCLEOTIDE SEQUENCE [LARGE SCALE GENOMIC DNA]</scope>
    <source>
        <strain evidence="2 3">7171</strain>
    </source>
</reference>
<accession>A0ABY3BFQ4</accession>
<name>A0ABY3BFQ4_LACGS</name>